<dbReference type="CDD" id="cd01948">
    <property type="entry name" value="EAL"/>
    <property type="match status" value="1"/>
</dbReference>
<evidence type="ECO:0000313" key="6">
    <source>
        <dbReference type="EMBL" id="PRR84479.1"/>
    </source>
</evidence>
<dbReference type="Gene3D" id="3.20.20.450">
    <property type="entry name" value="EAL domain"/>
    <property type="match status" value="1"/>
</dbReference>
<feature type="domain" description="PAS" evidence="2">
    <location>
        <begin position="235"/>
        <end position="280"/>
    </location>
</feature>
<feature type="domain" description="GGDEF" evidence="5">
    <location>
        <begin position="422"/>
        <end position="555"/>
    </location>
</feature>
<protein>
    <submittedName>
        <fullName evidence="6">Phytochrome-like protein cph2</fullName>
    </submittedName>
</protein>
<dbReference type="InterPro" id="IPR001610">
    <property type="entry name" value="PAC"/>
</dbReference>
<dbReference type="Pfam" id="PF00990">
    <property type="entry name" value="GGDEF"/>
    <property type="match status" value="1"/>
</dbReference>
<keyword evidence="1" id="KW-0472">Membrane</keyword>
<dbReference type="InterPro" id="IPR035919">
    <property type="entry name" value="EAL_sf"/>
</dbReference>
<dbReference type="Pfam" id="PF00563">
    <property type="entry name" value="EAL"/>
    <property type="match status" value="1"/>
</dbReference>
<dbReference type="InterPro" id="IPR000700">
    <property type="entry name" value="PAS-assoc_C"/>
</dbReference>
<dbReference type="InterPro" id="IPR031621">
    <property type="entry name" value="HisKA_7TM"/>
</dbReference>
<dbReference type="Gene3D" id="3.30.70.270">
    <property type="match status" value="1"/>
</dbReference>
<dbReference type="CDD" id="cd00130">
    <property type="entry name" value="PAS"/>
    <property type="match status" value="1"/>
</dbReference>
<dbReference type="PANTHER" id="PTHR44757:SF2">
    <property type="entry name" value="BIOFILM ARCHITECTURE MAINTENANCE PROTEIN MBAA"/>
    <property type="match status" value="1"/>
</dbReference>
<dbReference type="CDD" id="cd01949">
    <property type="entry name" value="GGDEF"/>
    <property type="match status" value="1"/>
</dbReference>
<dbReference type="PROSITE" id="PS50883">
    <property type="entry name" value="EAL"/>
    <property type="match status" value="1"/>
</dbReference>
<evidence type="ECO:0000259" key="3">
    <source>
        <dbReference type="PROSITE" id="PS50113"/>
    </source>
</evidence>
<evidence type="ECO:0000259" key="4">
    <source>
        <dbReference type="PROSITE" id="PS50883"/>
    </source>
</evidence>
<keyword evidence="1" id="KW-0812">Transmembrane</keyword>
<dbReference type="SMART" id="SM00267">
    <property type="entry name" value="GGDEF"/>
    <property type="match status" value="1"/>
</dbReference>
<dbReference type="InterPro" id="IPR043128">
    <property type="entry name" value="Rev_trsase/Diguanyl_cyclase"/>
</dbReference>
<dbReference type="FunFam" id="3.30.70.270:FF:000001">
    <property type="entry name" value="Diguanylate cyclase domain protein"/>
    <property type="match status" value="1"/>
</dbReference>
<evidence type="ECO:0000313" key="7">
    <source>
        <dbReference type="Proteomes" id="UP000239471"/>
    </source>
</evidence>
<feature type="transmembrane region" description="Helical" evidence="1">
    <location>
        <begin position="148"/>
        <end position="165"/>
    </location>
</feature>
<dbReference type="SUPFAM" id="SSF55073">
    <property type="entry name" value="Nucleotide cyclase"/>
    <property type="match status" value="1"/>
</dbReference>
<dbReference type="PANTHER" id="PTHR44757">
    <property type="entry name" value="DIGUANYLATE CYCLASE DGCP"/>
    <property type="match status" value="1"/>
</dbReference>
<reference evidence="6 7" key="1">
    <citation type="submission" date="2018-03" db="EMBL/GenBank/DDBJ databases">
        <title>Genome sequence of Clostridium vincentii DSM 10228.</title>
        <authorList>
            <person name="Poehlein A."/>
            <person name="Daniel R."/>
        </authorList>
    </citation>
    <scope>NUCLEOTIDE SEQUENCE [LARGE SCALE GENOMIC DNA]</scope>
    <source>
        <strain evidence="6 7">DSM 10228</strain>
    </source>
</reference>
<keyword evidence="1" id="KW-1133">Transmembrane helix</keyword>
<dbReference type="InterPro" id="IPR000014">
    <property type="entry name" value="PAS"/>
</dbReference>
<gene>
    <name evidence="6" type="primary">cph2_1</name>
    <name evidence="6" type="ORF">CLVI_00010</name>
</gene>
<evidence type="ECO:0000259" key="5">
    <source>
        <dbReference type="PROSITE" id="PS50887"/>
    </source>
</evidence>
<dbReference type="SMART" id="SM00086">
    <property type="entry name" value="PAC"/>
    <property type="match status" value="1"/>
</dbReference>
<feature type="transmembrane region" description="Helical" evidence="1">
    <location>
        <begin position="177"/>
        <end position="198"/>
    </location>
</feature>
<feature type="transmembrane region" description="Helical" evidence="1">
    <location>
        <begin position="97"/>
        <end position="115"/>
    </location>
</feature>
<dbReference type="InterPro" id="IPR052155">
    <property type="entry name" value="Biofilm_reg_signaling"/>
</dbReference>
<dbReference type="OrthoDB" id="9762141at2"/>
<dbReference type="RefSeq" id="WP_106058061.1">
    <property type="nucleotide sequence ID" value="NZ_PVXQ01000001.1"/>
</dbReference>
<dbReference type="Pfam" id="PF16927">
    <property type="entry name" value="HisKA_7TM"/>
    <property type="match status" value="1"/>
</dbReference>
<dbReference type="InterPro" id="IPR035965">
    <property type="entry name" value="PAS-like_dom_sf"/>
</dbReference>
<feature type="domain" description="EAL" evidence="4">
    <location>
        <begin position="564"/>
        <end position="711"/>
    </location>
</feature>
<sequence length="711" mass="81835">MVCFSMIYFLCAITYGIIGIVTFLNDKKNKLNRIFFIMCIALAFWAFMFALRNCSIDATTARFFHIYSSFSWTTFPCVLLNFIIVLTGKEGFLKRSFARLIFYFPAIFSIYLYFFQPLTSQSFVKINLGWVVLAEKDRGFVWTNFFNVYYFSYMLAVIFFLFKWWKNSEIIRERKQAKLIIITMIIAIISGGVSDIILPRIGIPPIPSIGIILAIIPIIGIWYSIKKYKLMDLNPENFALEVLKIINEGLIIANHEGIIKDINNGALKLLGYEKNQLKGKLVSVLFSETTEISKLTSCNSFEIEVVKKNKTKIPILFSSAILEDEWGDSLGFVAILQDISEIKIVQKKLIKSYDELEIKVKERTSELSEVNKELEHEINIRIDMEGKIKKLAYYDYLTCLPNKRLFNDRLNKCILDAKKNKKTLGVLFLDLDSFKRINDTMGHSRGDELLKIISQKLIRTVRAEDTVCRVGGDEFLILIKNLEEDYYFEKVSERILDIFKKPFTINNRDLFITTSIGGAVYPLDGKDIETLIKNADIAMYRAKEDGKNKFRLCTPIIKDSMIKEMKLTNSLYSALDRNELELYYQPQVNIISGEIIGLEALIRWHNKKLGIVNPGEFIYIAEKTGLILPIGEWVMRSACRQNKAWQDAGILNVSIAVNLSVNQFQNTKIAEEITRILKETDLSPKDLEVEITENIIMKETKYIIESLKVSG</sequence>
<evidence type="ECO:0000256" key="1">
    <source>
        <dbReference type="SAM" id="Phobius"/>
    </source>
</evidence>
<proteinExistence type="predicted"/>
<dbReference type="NCBIfam" id="TIGR00229">
    <property type="entry name" value="sensory_box"/>
    <property type="match status" value="1"/>
</dbReference>
<feature type="transmembrane region" description="Helical" evidence="1">
    <location>
        <begin position="63"/>
        <end position="85"/>
    </location>
</feature>
<dbReference type="PROSITE" id="PS50113">
    <property type="entry name" value="PAC"/>
    <property type="match status" value="1"/>
</dbReference>
<dbReference type="SMART" id="SM00052">
    <property type="entry name" value="EAL"/>
    <property type="match status" value="1"/>
</dbReference>
<dbReference type="Gene3D" id="3.30.450.20">
    <property type="entry name" value="PAS domain"/>
    <property type="match status" value="1"/>
</dbReference>
<comment type="caution">
    <text evidence="6">The sequence shown here is derived from an EMBL/GenBank/DDBJ whole genome shotgun (WGS) entry which is preliminary data.</text>
</comment>
<keyword evidence="7" id="KW-1185">Reference proteome</keyword>
<accession>A0A2T0BKU8</accession>
<dbReference type="AlphaFoldDB" id="A0A2T0BKU8"/>
<feature type="domain" description="PAC" evidence="3">
    <location>
        <begin position="299"/>
        <end position="351"/>
    </location>
</feature>
<dbReference type="InterPro" id="IPR001633">
    <property type="entry name" value="EAL_dom"/>
</dbReference>
<name>A0A2T0BKU8_9CLOT</name>
<feature type="transmembrane region" description="Helical" evidence="1">
    <location>
        <begin position="31"/>
        <end position="51"/>
    </location>
</feature>
<organism evidence="6 7">
    <name type="scientific">Clostridium vincentii</name>
    <dbReference type="NCBI Taxonomy" id="52704"/>
    <lineage>
        <taxon>Bacteria</taxon>
        <taxon>Bacillati</taxon>
        <taxon>Bacillota</taxon>
        <taxon>Clostridia</taxon>
        <taxon>Eubacteriales</taxon>
        <taxon>Clostridiaceae</taxon>
        <taxon>Clostridium</taxon>
    </lineage>
</organism>
<dbReference type="Proteomes" id="UP000239471">
    <property type="component" value="Unassembled WGS sequence"/>
</dbReference>
<evidence type="ECO:0000259" key="2">
    <source>
        <dbReference type="PROSITE" id="PS50112"/>
    </source>
</evidence>
<dbReference type="SUPFAM" id="SSF55785">
    <property type="entry name" value="PYP-like sensor domain (PAS domain)"/>
    <property type="match status" value="1"/>
</dbReference>
<dbReference type="EMBL" id="PVXQ01000001">
    <property type="protein sequence ID" value="PRR84479.1"/>
    <property type="molecule type" value="Genomic_DNA"/>
</dbReference>
<dbReference type="SUPFAM" id="SSF141868">
    <property type="entry name" value="EAL domain-like"/>
    <property type="match status" value="1"/>
</dbReference>
<dbReference type="NCBIfam" id="TIGR00254">
    <property type="entry name" value="GGDEF"/>
    <property type="match status" value="1"/>
</dbReference>
<dbReference type="PROSITE" id="PS50887">
    <property type="entry name" value="GGDEF"/>
    <property type="match status" value="1"/>
</dbReference>
<dbReference type="Pfam" id="PF13426">
    <property type="entry name" value="PAS_9"/>
    <property type="match status" value="1"/>
</dbReference>
<dbReference type="PROSITE" id="PS50112">
    <property type="entry name" value="PAS"/>
    <property type="match status" value="1"/>
</dbReference>
<feature type="transmembrane region" description="Helical" evidence="1">
    <location>
        <begin position="6"/>
        <end position="24"/>
    </location>
</feature>
<feature type="transmembrane region" description="Helical" evidence="1">
    <location>
        <begin position="204"/>
        <end position="225"/>
    </location>
</feature>
<dbReference type="InterPro" id="IPR029787">
    <property type="entry name" value="Nucleotide_cyclase"/>
</dbReference>
<dbReference type="InterPro" id="IPR000160">
    <property type="entry name" value="GGDEF_dom"/>
</dbReference>